<evidence type="ECO:0000313" key="2">
    <source>
        <dbReference type="EMBL" id="TCS60765.1"/>
    </source>
</evidence>
<accession>A0A4R3J600</accession>
<feature type="signal peptide" evidence="1">
    <location>
        <begin position="1"/>
        <end position="17"/>
    </location>
</feature>
<dbReference type="EMBL" id="SLZU01000013">
    <property type="protein sequence ID" value="TCS60765.1"/>
    <property type="molecule type" value="Genomic_DNA"/>
</dbReference>
<dbReference type="AlphaFoldDB" id="A0A4R3J600"/>
<reference evidence="2 3" key="1">
    <citation type="submission" date="2019-03" db="EMBL/GenBank/DDBJ databases">
        <title>Genomic Encyclopedia of Type Strains, Phase IV (KMG-IV): sequencing the most valuable type-strain genomes for metagenomic binning, comparative biology and taxonomic classification.</title>
        <authorList>
            <person name="Goeker M."/>
        </authorList>
    </citation>
    <scope>NUCLEOTIDE SEQUENCE [LARGE SCALE GENOMIC DNA]</scope>
    <source>
        <strain evidence="2 3">DSM 104836</strain>
    </source>
</reference>
<protein>
    <recommendedName>
        <fullName evidence="4">VCBS repeat protein</fullName>
    </recommendedName>
</protein>
<proteinExistence type="predicted"/>
<keyword evidence="3" id="KW-1185">Reference proteome</keyword>
<comment type="caution">
    <text evidence="2">The sequence shown here is derived from an EMBL/GenBank/DDBJ whole genome shotgun (WGS) entry which is preliminary data.</text>
</comment>
<keyword evidence="1" id="KW-0732">Signal</keyword>
<dbReference type="RefSeq" id="WP_132246923.1">
    <property type="nucleotide sequence ID" value="NZ_SLZU01000013.1"/>
</dbReference>
<name>A0A4R3J600_9RHOB</name>
<feature type="chain" id="PRO_5020744583" description="VCBS repeat protein" evidence="1">
    <location>
        <begin position="18"/>
        <end position="253"/>
    </location>
</feature>
<dbReference type="OrthoDB" id="58662at2"/>
<evidence type="ECO:0000313" key="3">
    <source>
        <dbReference type="Proteomes" id="UP000295696"/>
    </source>
</evidence>
<dbReference type="SUPFAM" id="SSF69318">
    <property type="entry name" value="Integrin alpha N-terminal domain"/>
    <property type="match status" value="1"/>
</dbReference>
<sequence>MRGLALLLVLMATGASAQEACTQGDGTILRQVCYLSDPPPAAPYGHTILGDTPEWSSLSLDWGPGADEAYSGGARSLVMRLEGGIFEDVAPRIVELGDDPLPEVLVVNSEAGQGARALIFDVNADGVRVIAGPFIGQQNRWLAPVGVADLDGDGLAEIAWVDRPHLARVLRIFRVRGAGLVQVAEMDGVTNHRIGEDHITGGIRNCEQSAEMVLVTSDWSRVVGVTMRGKELRRRDLGPFNGAGSVDRAMRCG</sequence>
<gene>
    <name evidence="2" type="ORF">EDD52_11358</name>
</gene>
<evidence type="ECO:0008006" key="4">
    <source>
        <dbReference type="Google" id="ProtNLM"/>
    </source>
</evidence>
<organism evidence="2 3">
    <name type="scientific">Primorskyibacter sedentarius</name>
    <dbReference type="NCBI Taxonomy" id="745311"/>
    <lineage>
        <taxon>Bacteria</taxon>
        <taxon>Pseudomonadati</taxon>
        <taxon>Pseudomonadota</taxon>
        <taxon>Alphaproteobacteria</taxon>
        <taxon>Rhodobacterales</taxon>
        <taxon>Roseobacteraceae</taxon>
        <taxon>Primorskyibacter</taxon>
    </lineage>
</organism>
<dbReference type="InterPro" id="IPR028994">
    <property type="entry name" value="Integrin_alpha_N"/>
</dbReference>
<evidence type="ECO:0000256" key="1">
    <source>
        <dbReference type="SAM" id="SignalP"/>
    </source>
</evidence>
<dbReference type="Proteomes" id="UP000295696">
    <property type="component" value="Unassembled WGS sequence"/>
</dbReference>